<dbReference type="EMBL" id="KV876258">
    <property type="protein sequence ID" value="RZR74471.1"/>
    <property type="molecule type" value="Genomic_DNA"/>
</dbReference>
<accession>A0A445MK31</accession>
<reference evidence="1" key="1">
    <citation type="journal article" date="2018" name="Data Brief">
        <title>Genome sequence data from 17 accessions of Ensete ventricosum, a staple food crop for millions in Ethiopia.</title>
        <authorList>
            <person name="Yemataw Z."/>
            <person name="Muzemil S."/>
            <person name="Ambachew D."/>
            <person name="Tripathi L."/>
            <person name="Tesfaye K."/>
            <person name="Chala A."/>
            <person name="Farbos A."/>
            <person name="O'Neill P."/>
            <person name="Moore K."/>
            <person name="Grant M."/>
            <person name="Studholme D.J."/>
        </authorList>
    </citation>
    <scope>NUCLEOTIDE SEQUENCE [LARGE SCALE GENOMIC DNA]</scope>
    <source>
        <tissue evidence="1">Leaf</tissue>
    </source>
</reference>
<evidence type="ECO:0000313" key="1">
    <source>
        <dbReference type="EMBL" id="RZR74471.1"/>
    </source>
</evidence>
<sequence>MTMNLKEGSHCVVNRGEDLTAIDFNGDVSLVETKVIVLSTAWLEAIAAVEDSAGSDRMLMEEKAAGNKGCSGPRQSYTGLGCTARAPRRRRVAGATPFSCRGGLWWEQATDDADNGSSLTVGADVIDNDAKATVISGIAERGSEIGKVVNRVRDSNDQWGRKR</sequence>
<dbReference type="Proteomes" id="UP000290560">
    <property type="component" value="Unassembled WGS sequence"/>
</dbReference>
<protein>
    <submittedName>
        <fullName evidence="1">Uncharacterized protein</fullName>
    </submittedName>
</protein>
<organism evidence="1">
    <name type="scientific">Ensete ventricosum</name>
    <name type="common">Abyssinian banana</name>
    <name type="synonym">Musa ensete</name>
    <dbReference type="NCBI Taxonomy" id="4639"/>
    <lineage>
        <taxon>Eukaryota</taxon>
        <taxon>Viridiplantae</taxon>
        <taxon>Streptophyta</taxon>
        <taxon>Embryophyta</taxon>
        <taxon>Tracheophyta</taxon>
        <taxon>Spermatophyta</taxon>
        <taxon>Magnoliopsida</taxon>
        <taxon>Liliopsida</taxon>
        <taxon>Zingiberales</taxon>
        <taxon>Musaceae</taxon>
        <taxon>Ensete</taxon>
    </lineage>
</organism>
<gene>
    <name evidence="1" type="ORF">BHM03_00037283</name>
</gene>
<proteinExistence type="predicted"/>
<name>A0A445MK31_ENSVE</name>
<dbReference type="AlphaFoldDB" id="A0A445MK31"/>